<protein>
    <recommendedName>
        <fullName evidence="3">DUF1127 domain-containing protein</fullName>
    </recommendedName>
</protein>
<dbReference type="RefSeq" id="WP_149765000.1">
    <property type="nucleotide sequence ID" value="NZ_FTMK01000005.1"/>
</dbReference>
<evidence type="ECO:0000313" key="1">
    <source>
        <dbReference type="EMBL" id="SIQ25416.1"/>
    </source>
</evidence>
<dbReference type="AlphaFoldDB" id="A0A1N6R9V8"/>
<dbReference type="OrthoDB" id="7867799at2"/>
<reference evidence="1 2" key="1">
    <citation type="submission" date="2017-01" db="EMBL/GenBank/DDBJ databases">
        <authorList>
            <person name="Varghese N."/>
            <person name="Submissions S."/>
        </authorList>
    </citation>
    <scope>NUCLEOTIDE SEQUENCE [LARGE SCALE GENOMIC DNA]</scope>
    <source>
        <strain evidence="1 2">ATCC 700171</strain>
    </source>
</reference>
<accession>A0A1N6R9V8</accession>
<dbReference type="Proteomes" id="UP000323956">
    <property type="component" value="Unassembled WGS sequence"/>
</dbReference>
<gene>
    <name evidence="1" type="ORF">SAMN05421641_105104</name>
</gene>
<proteinExistence type="predicted"/>
<sequence length="69" mass="7934">MATIANAQRPTGFQGIIQRLARDAEAHIEKHSRRAQIEALAAKSDAELARMNLTRDRIVHYVFSDRIWF</sequence>
<evidence type="ECO:0008006" key="3">
    <source>
        <dbReference type="Google" id="ProtNLM"/>
    </source>
</evidence>
<organism evidence="1 2">
    <name type="scientific">Paracoccus thiocyanatus</name>
    <dbReference type="NCBI Taxonomy" id="34006"/>
    <lineage>
        <taxon>Bacteria</taxon>
        <taxon>Pseudomonadati</taxon>
        <taxon>Pseudomonadota</taxon>
        <taxon>Alphaproteobacteria</taxon>
        <taxon>Rhodobacterales</taxon>
        <taxon>Paracoccaceae</taxon>
        <taxon>Paracoccus</taxon>
    </lineage>
</organism>
<evidence type="ECO:0000313" key="2">
    <source>
        <dbReference type="Proteomes" id="UP000323956"/>
    </source>
</evidence>
<name>A0A1N6R9V8_9RHOB</name>
<dbReference type="EMBL" id="FTMK01000005">
    <property type="protein sequence ID" value="SIQ25416.1"/>
    <property type="molecule type" value="Genomic_DNA"/>
</dbReference>